<accession>W7C3U7</accession>
<dbReference type="EMBL" id="AODE01000026">
    <property type="protein sequence ID" value="EUJ27328.1"/>
    <property type="molecule type" value="Genomic_DNA"/>
</dbReference>
<protein>
    <submittedName>
        <fullName evidence="1">Protein gp4</fullName>
    </submittedName>
</protein>
<reference evidence="1 2" key="1">
    <citation type="journal article" date="2014" name="Int. J. Syst. Evol. Microbiol.">
        <title>Listeria floridensis sp. nov., Listeria aquatica sp. nov., Listeria cornellensis sp. nov., Listeria riparia sp. nov. and Listeria grandensis sp. nov., from agricultural and natural environments.</title>
        <authorList>
            <person name="den Bakker H.C."/>
            <person name="Warchocki S."/>
            <person name="Wright E.M."/>
            <person name="Allred A.F."/>
            <person name="Ahlstrom C."/>
            <person name="Manuel C.S."/>
            <person name="Stasiewicz M.J."/>
            <person name="Burrell A."/>
            <person name="Roof S."/>
            <person name="Strawn L."/>
            <person name="Fortes E.D."/>
            <person name="Nightingale K.K."/>
            <person name="Kephart D."/>
            <person name="Wiedmann M."/>
        </authorList>
    </citation>
    <scope>NUCLEOTIDE SEQUENCE [LARGE SCALE GENOMIC DNA]</scope>
    <source>
        <strain evidence="2">FSL F6-969</strain>
    </source>
</reference>
<organism evidence="1 2">
    <name type="scientific">Listeria cornellensis FSL F6-0969</name>
    <dbReference type="NCBI Taxonomy" id="1265820"/>
    <lineage>
        <taxon>Bacteria</taxon>
        <taxon>Bacillati</taxon>
        <taxon>Bacillota</taxon>
        <taxon>Bacilli</taxon>
        <taxon>Bacillales</taxon>
        <taxon>Listeriaceae</taxon>
        <taxon>Listeria</taxon>
    </lineage>
</organism>
<dbReference type="InterPro" id="IPR009319">
    <property type="entry name" value="Phage_A118_VSP1"/>
</dbReference>
<proteinExistence type="predicted"/>
<dbReference type="RefSeq" id="WP_051999417.1">
    <property type="nucleotide sequence ID" value="NZ_AODE01000026.1"/>
</dbReference>
<sequence>MLRTHKKNVADKIQNARFDDYDVDLVEVSSHAGSRPTHLDYQGRIYSRSSKSKKYPPLSSTSYGKIDGIVTGINCNHRLYVYIEGVSVQRYYPYNKKESIAKYKESQRQRLLERNIRKAKHQFSMLQSMKVDENYLKDARRKITYRQAQMRQFINQTGRTRRYNREQIVET</sequence>
<keyword evidence="2" id="KW-1185">Reference proteome</keyword>
<dbReference type="PATRIC" id="fig|1265820.5.peg.2644"/>
<dbReference type="Pfam" id="PF06152">
    <property type="entry name" value="Phage_min_cap2"/>
    <property type="match status" value="1"/>
</dbReference>
<evidence type="ECO:0000313" key="2">
    <source>
        <dbReference type="Proteomes" id="UP000019254"/>
    </source>
</evidence>
<dbReference type="AlphaFoldDB" id="W7C3U7"/>
<dbReference type="OrthoDB" id="3197444at2"/>
<evidence type="ECO:0000313" key="1">
    <source>
        <dbReference type="EMBL" id="EUJ27328.1"/>
    </source>
</evidence>
<dbReference type="GO" id="GO:0005198">
    <property type="term" value="F:structural molecule activity"/>
    <property type="evidence" value="ECO:0007669"/>
    <property type="project" value="InterPro"/>
</dbReference>
<dbReference type="Proteomes" id="UP000019254">
    <property type="component" value="Unassembled WGS sequence"/>
</dbReference>
<comment type="caution">
    <text evidence="1">The sequence shown here is derived from an EMBL/GenBank/DDBJ whole genome shotgun (WGS) entry which is preliminary data.</text>
</comment>
<dbReference type="STRING" id="1265820.PCORN_13392"/>
<gene>
    <name evidence="1" type="ORF">PCORN_13392</name>
</gene>
<name>W7C3U7_9LIST</name>